<evidence type="ECO:0000256" key="7">
    <source>
        <dbReference type="ARBA" id="ARBA00022989"/>
    </source>
</evidence>
<dbReference type="AlphaFoldDB" id="A0A1A9HUM7"/>
<evidence type="ECO:0000256" key="8">
    <source>
        <dbReference type="ARBA" id="ARBA00023136"/>
    </source>
</evidence>
<feature type="transmembrane region" description="Helical" evidence="11">
    <location>
        <begin position="33"/>
        <end position="52"/>
    </location>
</feature>
<evidence type="ECO:0000256" key="2">
    <source>
        <dbReference type="ARBA" id="ARBA00022448"/>
    </source>
</evidence>
<keyword evidence="6" id="KW-0573">Peptidoglycan synthesis</keyword>
<feature type="transmembrane region" description="Helical" evidence="11">
    <location>
        <begin position="186"/>
        <end position="208"/>
    </location>
</feature>
<evidence type="ECO:0000313" key="13">
    <source>
        <dbReference type="Proteomes" id="UP000078162"/>
    </source>
</evidence>
<accession>A0A1A9HUM7</accession>
<evidence type="ECO:0000256" key="1">
    <source>
        <dbReference type="ARBA" id="ARBA00004651"/>
    </source>
</evidence>
<feature type="transmembrane region" description="Helical" evidence="11">
    <location>
        <begin position="357"/>
        <end position="376"/>
    </location>
</feature>
<feature type="transmembrane region" description="Helical" evidence="11">
    <location>
        <begin position="412"/>
        <end position="431"/>
    </location>
</feature>
<feature type="transmembrane region" description="Helical" evidence="11">
    <location>
        <begin position="157"/>
        <end position="180"/>
    </location>
</feature>
<feature type="transmembrane region" description="Helical" evidence="11">
    <location>
        <begin position="126"/>
        <end position="145"/>
    </location>
</feature>
<evidence type="ECO:0000313" key="12">
    <source>
        <dbReference type="EMBL" id="ANH78535.1"/>
    </source>
</evidence>
<dbReference type="OrthoDB" id="9804143at2"/>
<dbReference type="KEGG" id="csaz:Cs308_0364"/>
<feature type="transmembrane region" description="Helical" evidence="11">
    <location>
        <begin position="101"/>
        <end position="120"/>
    </location>
</feature>
<keyword evidence="4 11" id="KW-0812">Transmembrane</keyword>
<gene>
    <name evidence="12" type="ORF">Cs308_0364</name>
</gene>
<proteinExistence type="inferred from homology"/>
<dbReference type="InterPro" id="IPR052031">
    <property type="entry name" value="Membrane_Transporter-Flippase"/>
</dbReference>
<dbReference type="GO" id="GO:0005886">
    <property type="term" value="C:plasma membrane"/>
    <property type="evidence" value="ECO:0007669"/>
    <property type="project" value="UniProtKB-SubCell"/>
</dbReference>
<dbReference type="GO" id="GO:0009252">
    <property type="term" value="P:peptidoglycan biosynthetic process"/>
    <property type="evidence" value="ECO:0007669"/>
    <property type="project" value="UniProtKB-KW"/>
</dbReference>
<feature type="transmembrane region" description="Helical" evidence="11">
    <location>
        <begin position="383"/>
        <end position="406"/>
    </location>
</feature>
<name>A0A1A9HUM7_9CHLA</name>
<feature type="transmembrane region" description="Helical" evidence="11">
    <location>
        <begin position="269"/>
        <end position="288"/>
    </location>
</feature>
<reference evidence="13" key="1">
    <citation type="submission" date="2016-03" db="EMBL/GenBank/DDBJ databases">
        <title>Culture-independent genomics supports pathogen discovery for uncultivable bacteria within the genus Chlamydia.</title>
        <authorList>
            <person name="Taylor-Brown A."/>
            <person name="Bachmann N.L."/>
            <person name="Borel N."/>
            <person name="Polkinghorne A."/>
        </authorList>
    </citation>
    <scope>NUCLEOTIDE SEQUENCE [LARGE SCALE GENOMIC DNA]</scope>
    <source>
        <strain evidence="13">2742-308</strain>
    </source>
</reference>
<dbReference type="PANTHER" id="PTHR43549:SF3">
    <property type="entry name" value="MULTIDRUG RESISTANCE PROTEIN YPNP-RELATED"/>
    <property type="match status" value="1"/>
</dbReference>
<evidence type="ECO:0000256" key="5">
    <source>
        <dbReference type="ARBA" id="ARBA00022960"/>
    </source>
</evidence>
<feature type="transmembrane region" description="Helical" evidence="11">
    <location>
        <begin position="452"/>
        <end position="478"/>
    </location>
</feature>
<dbReference type="PANTHER" id="PTHR43549">
    <property type="entry name" value="MULTIDRUG RESISTANCE PROTEIN YPNP-RELATED"/>
    <property type="match status" value="1"/>
</dbReference>
<feature type="transmembrane region" description="Helical" evidence="11">
    <location>
        <begin position="498"/>
        <end position="516"/>
    </location>
</feature>
<feature type="transmembrane region" description="Helical" evidence="11">
    <location>
        <begin position="309"/>
        <end position="337"/>
    </location>
</feature>
<dbReference type="PROSITE" id="PS51257">
    <property type="entry name" value="PROKAR_LIPOPROTEIN"/>
    <property type="match status" value="1"/>
</dbReference>
<dbReference type="STRING" id="1806891.Cs308_0364"/>
<protein>
    <submittedName>
        <fullName evidence="12">Virulence factor mviN</fullName>
    </submittedName>
</protein>
<keyword evidence="5" id="KW-0133">Cell shape</keyword>
<comment type="subcellular location">
    <subcellularLocation>
        <location evidence="1">Cell membrane</location>
        <topology evidence="1">Multi-pass membrane protein</topology>
    </subcellularLocation>
</comment>
<dbReference type="InterPro" id="IPR004268">
    <property type="entry name" value="MurJ"/>
</dbReference>
<keyword evidence="7 11" id="KW-1133">Transmembrane helix</keyword>
<keyword evidence="2" id="KW-0813">Transport</keyword>
<comment type="function">
    <text evidence="9">Involved in peptidoglycan biosynthesis. Transports lipid-linked peptidoglycan precursors from the inner to the outer leaflet of the cytoplasmic membrane.</text>
</comment>
<evidence type="ECO:0000256" key="10">
    <source>
        <dbReference type="ARBA" id="ARBA00061532"/>
    </source>
</evidence>
<keyword evidence="3" id="KW-1003">Cell membrane</keyword>
<keyword evidence="13" id="KW-1185">Reference proteome</keyword>
<sequence length="548" mass="61470">MNKKDCEGSVIRSIFNILSGTSCSRITGVFREIAMATYFGADPLVAAFWLGFRTIFFLRKILGGPILGQAFIPHFEFLRTQDVNRAAFFFRRFSRFMNNSAMIFTLLIELGLAITFPYVQEKNSDIILLTMILLPCGIFLVMYTVNGALLHCENKFFSVGLAPAIVNVIWILFVIIARNADPRERIVGLAIVLVGGFCFEWLFTVPSVKKFLAHAETTVPKEQDSIKALLAPLSLGILSSGVFQLNLITDICLARYVDEIGPLYLMYSIKIHQLPIHLFGFGIFAVLLPAISRCVQHEDHERGLQLMKFVLNLTISVMVIMTVGLLLLALPGARLLYEHGLFPTSAVHAIVRVLRGYSASIIPMALAPLVSVLFYAQRHYTTPLFIGIGTAVANIFLSLILGCWILKDVSGISYATSITAWIQLYVLWYYSRKRLALYSTLLWKSFKRSGKVMLTTVLACMVTLGLNIVTQTTCVIFLQPLTTPLWPLTSISAQATAFFSESVIFLAFLFGFAKLLRVEDLINLTSFQYWKGQRSFLQSQYLMQDSQN</sequence>
<dbReference type="RefSeq" id="WP_066481846.1">
    <property type="nucleotide sequence ID" value="NZ_CP014639.1"/>
</dbReference>
<organism evidence="12 13">
    <name type="scientific">Candidatus Chlamydia sanziniae</name>
    <dbReference type="NCBI Taxonomy" id="1806891"/>
    <lineage>
        <taxon>Bacteria</taxon>
        <taxon>Pseudomonadati</taxon>
        <taxon>Chlamydiota</taxon>
        <taxon>Chlamydiia</taxon>
        <taxon>Chlamydiales</taxon>
        <taxon>Chlamydiaceae</taxon>
        <taxon>Chlamydia/Chlamydophila group</taxon>
        <taxon>Chlamydia</taxon>
    </lineage>
</organism>
<dbReference type="PRINTS" id="PR01806">
    <property type="entry name" value="VIRFACTRMVIN"/>
</dbReference>
<dbReference type="PATRIC" id="fig|1806891.3.peg.355"/>
<dbReference type="GO" id="GO:0008360">
    <property type="term" value="P:regulation of cell shape"/>
    <property type="evidence" value="ECO:0007669"/>
    <property type="project" value="UniProtKB-KW"/>
</dbReference>
<evidence type="ECO:0000256" key="6">
    <source>
        <dbReference type="ARBA" id="ARBA00022984"/>
    </source>
</evidence>
<evidence type="ECO:0000256" key="11">
    <source>
        <dbReference type="SAM" id="Phobius"/>
    </source>
</evidence>
<dbReference type="Proteomes" id="UP000078162">
    <property type="component" value="Chromosome"/>
</dbReference>
<evidence type="ECO:0000256" key="4">
    <source>
        <dbReference type="ARBA" id="ARBA00022692"/>
    </source>
</evidence>
<evidence type="ECO:0000256" key="9">
    <source>
        <dbReference type="ARBA" id="ARBA00060041"/>
    </source>
</evidence>
<evidence type="ECO:0000256" key="3">
    <source>
        <dbReference type="ARBA" id="ARBA00022475"/>
    </source>
</evidence>
<dbReference type="Pfam" id="PF03023">
    <property type="entry name" value="MurJ"/>
    <property type="match status" value="1"/>
</dbReference>
<feature type="transmembrane region" description="Helical" evidence="11">
    <location>
        <begin position="229"/>
        <end position="249"/>
    </location>
</feature>
<comment type="similarity">
    <text evidence="10">Belongs to the MurJ/MviN family.</text>
</comment>
<keyword evidence="8 11" id="KW-0472">Membrane</keyword>
<dbReference type="EMBL" id="CP014639">
    <property type="protein sequence ID" value="ANH78535.1"/>
    <property type="molecule type" value="Genomic_DNA"/>
</dbReference>